<accession>A0AA38MDS9</accession>
<reference evidence="2" key="1">
    <citation type="journal article" date="2023" name="G3 (Bethesda)">
        <title>Whole genome assemblies of Zophobas morio and Tenebrio molitor.</title>
        <authorList>
            <person name="Kaur S."/>
            <person name="Stinson S.A."/>
            <person name="diCenzo G.C."/>
        </authorList>
    </citation>
    <scope>NUCLEOTIDE SEQUENCE</scope>
    <source>
        <strain evidence="2">QUZm001</strain>
    </source>
</reference>
<dbReference type="AlphaFoldDB" id="A0AA38MDS9"/>
<comment type="caution">
    <text evidence="2">The sequence shown here is derived from an EMBL/GenBank/DDBJ whole genome shotgun (WGS) entry which is preliminary data.</text>
</comment>
<sequence>MIPVLNLNIYSLLILLLCAVDLQQENTTLQDPNKENICVVEKDKEFDSLFSAGQPKYSKDLLSSDRWENDDWVIKESSNLITRPNFEEHFSGWNIKKRDAFSVNLLSSYSFSVNETSEITFFASEGSAHDRYQHKINDTEIWTTFTLCVNDGKLLYYENYTNIRHVLLVPTTLYIQTLTANFKIYDYEFKEASDITKEYTNILKIPGSEEVDLILSVSLCRSCVLVVTYNDHNCFIFSSNDESNERWGRHKIKINPKISNQVMFSRIQNNPTEKGYWRLHLTATLVNNAVATSNHTIASTIPTIILLLFMDFEACWTCRGGNIHRYHLTSRQYERHNHVNPRCVFGGLQGILPIVNLSTEELHYRKGQIIVRGQKCYEEPVKDNDPDVSVDSGTRSNVTESLLQLLNKYRDCFAQNLNELGKTNLTEMSIKLTTDEPLTYRPYRLAYAERVTLDTCRVLPIPRVDLPILERKRVTKLCGSLSPSSELNNKLRVYSTFVDSLQLTKHSLYKTKMHM</sequence>
<name>A0AA38MDS9_9CUCU</name>
<gene>
    <name evidence="2" type="ORF">Zmor_018549</name>
</gene>
<feature type="signal peptide" evidence="1">
    <location>
        <begin position="1"/>
        <end position="24"/>
    </location>
</feature>
<proteinExistence type="predicted"/>
<feature type="chain" id="PRO_5041457534" evidence="1">
    <location>
        <begin position="25"/>
        <end position="515"/>
    </location>
</feature>
<dbReference type="EMBL" id="JALNTZ010000005">
    <property type="protein sequence ID" value="KAJ3652598.1"/>
    <property type="molecule type" value="Genomic_DNA"/>
</dbReference>
<organism evidence="2 3">
    <name type="scientific">Zophobas morio</name>
    <dbReference type="NCBI Taxonomy" id="2755281"/>
    <lineage>
        <taxon>Eukaryota</taxon>
        <taxon>Metazoa</taxon>
        <taxon>Ecdysozoa</taxon>
        <taxon>Arthropoda</taxon>
        <taxon>Hexapoda</taxon>
        <taxon>Insecta</taxon>
        <taxon>Pterygota</taxon>
        <taxon>Neoptera</taxon>
        <taxon>Endopterygota</taxon>
        <taxon>Coleoptera</taxon>
        <taxon>Polyphaga</taxon>
        <taxon>Cucujiformia</taxon>
        <taxon>Tenebrionidae</taxon>
        <taxon>Zophobas</taxon>
    </lineage>
</organism>
<keyword evidence="3" id="KW-1185">Reference proteome</keyword>
<evidence type="ECO:0000313" key="2">
    <source>
        <dbReference type="EMBL" id="KAJ3652598.1"/>
    </source>
</evidence>
<evidence type="ECO:0000256" key="1">
    <source>
        <dbReference type="SAM" id="SignalP"/>
    </source>
</evidence>
<protein>
    <submittedName>
        <fullName evidence="2">Uncharacterized protein</fullName>
    </submittedName>
</protein>
<dbReference type="Proteomes" id="UP001168821">
    <property type="component" value="Unassembled WGS sequence"/>
</dbReference>
<keyword evidence="1" id="KW-0732">Signal</keyword>
<evidence type="ECO:0000313" key="3">
    <source>
        <dbReference type="Proteomes" id="UP001168821"/>
    </source>
</evidence>